<evidence type="ECO:0000313" key="2">
    <source>
        <dbReference type="EMBL" id="KAK7478668.1"/>
    </source>
</evidence>
<keyword evidence="1" id="KW-0175">Coiled coil</keyword>
<organism evidence="2 3">
    <name type="scientific">Batillaria attramentaria</name>
    <dbReference type="NCBI Taxonomy" id="370345"/>
    <lineage>
        <taxon>Eukaryota</taxon>
        <taxon>Metazoa</taxon>
        <taxon>Spiralia</taxon>
        <taxon>Lophotrochozoa</taxon>
        <taxon>Mollusca</taxon>
        <taxon>Gastropoda</taxon>
        <taxon>Caenogastropoda</taxon>
        <taxon>Sorbeoconcha</taxon>
        <taxon>Cerithioidea</taxon>
        <taxon>Batillariidae</taxon>
        <taxon>Batillaria</taxon>
    </lineage>
</organism>
<comment type="caution">
    <text evidence="2">The sequence shown here is derived from an EMBL/GenBank/DDBJ whole genome shotgun (WGS) entry which is preliminary data.</text>
</comment>
<name>A0ABD0JUV4_9CAEN</name>
<evidence type="ECO:0000256" key="1">
    <source>
        <dbReference type="SAM" id="Coils"/>
    </source>
</evidence>
<accession>A0ABD0JUV4</accession>
<keyword evidence="3" id="KW-1185">Reference proteome</keyword>
<proteinExistence type="predicted"/>
<sequence>MFVLMASHEVGGCQCPSCHYATTAQNCQCCIYRQIGKRGYAPRLPSESSVPFVPDDSQLYRYQQPEDKLSSGRSPLPDILAFPQRTKMTYEKPDVIETYDGKPSNLGDVIQAQILQAFKAQRSSLMENLKQIAREIENINLSKAMESVINDVN</sequence>
<dbReference type="Proteomes" id="UP001519460">
    <property type="component" value="Unassembled WGS sequence"/>
</dbReference>
<feature type="coiled-coil region" evidence="1">
    <location>
        <begin position="115"/>
        <end position="142"/>
    </location>
</feature>
<protein>
    <submittedName>
        <fullName evidence="2">Uncharacterized protein</fullName>
    </submittedName>
</protein>
<reference evidence="2 3" key="1">
    <citation type="journal article" date="2023" name="Sci. Data">
        <title>Genome assembly of the Korean intertidal mud-creeper Batillaria attramentaria.</title>
        <authorList>
            <person name="Patra A.K."/>
            <person name="Ho P.T."/>
            <person name="Jun S."/>
            <person name="Lee S.J."/>
            <person name="Kim Y."/>
            <person name="Won Y.J."/>
        </authorList>
    </citation>
    <scope>NUCLEOTIDE SEQUENCE [LARGE SCALE GENOMIC DNA]</scope>
    <source>
        <strain evidence="2">Wonlab-2016</strain>
    </source>
</reference>
<dbReference type="EMBL" id="JACVVK020000319">
    <property type="protein sequence ID" value="KAK7478668.1"/>
    <property type="molecule type" value="Genomic_DNA"/>
</dbReference>
<dbReference type="AlphaFoldDB" id="A0ABD0JUV4"/>
<evidence type="ECO:0000313" key="3">
    <source>
        <dbReference type="Proteomes" id="UP001519460"/>
    </source>
</evidence>
<gene>
    <name evidence="2" type="ORF">BaRGS_00030053</name>
</gene>